<dbReference type="PROSITE" id="PS00395">
    <property type="entry name" value="ALANINE_RACEMASE"/>
    <property type="match status" value="1"/>
</dbReference>
<feature type="binding site" evidence="4">
    <location>
        <position position="300"/>
    </location>
    <ligand>
        <name>substrate</name>
    </ligand>
</feature>
<dbReference type="RefSeq" id="WP_380606305.1">
    <property type="nucleotide sequence ID" value="NZ_JBHSDU010000015.1"/>
</dbReference>
<dbReference type="InterPro" id="IPR011079">
    <property type="entry name" value="Ala_racemase_C"/>
</dbReference>
<dbReference type="GO" id="GO:0008784">
    <property type="term" value="F:alanine racemase activity"/>
    <property type="evidence" value="ECO:0007669"/>
    <property type="project" value="UniProtKB-EC"/>
</dbReference>
<accession>A0ABV8T765</accession>
<dbReference type="Proteomes" id="UP001595904">
    <property type="component" value="Unassembled WGS sequence"/>
</dbReference>
<dbReference type="EC" id="5.1.1.1" evidence="4"/>
<protein>
    <recommendedName>
        <fullName evidence="4">Alanine racemase</fullName>
        <ecNumber evidence="4">5.1.1.1</ecNumber>
    </recommendedName>
</protein>
<keyword evidence="2 4" id="KW-0663">Pyridoxal phosphate</keyword>
<dbReference type="InterPro" id="IPR029066">
    <property type="entry name" value="PLP-binding_barrel"/>
</dbReference>
<dbReference type="SMART" id="SM01005">
    <property type="entry name" value="Ala_racemase_C"/>
    <property type="match status" value="1"/>
</dbReference>
<dbReference type="CDD" id="cd06827">
    <property type="entry name" value="PLPDE_III_AR_proteobact"/>
    <property type="match status" value="1"/>
</dbReference>
<dbReference type="NCBIfam" id="TIGR00492">
    <property type="entry name" value="alr"/>
    <property type="match status" value="1"/>
</dbReference>
<comment type="cofactor">
    <cofactor evidence="1 4">
        <name>pyridoxal 5'-phosphate</name>
        <dbReference type="ChEBI" id="CHEBI:597326"/>
    </cofactor>
</comment>
<evidence type="ECO:0000256" key="1">
    <source>
        <dbReference type="ARBA" id="ARBA00001933"/>
    </source>
</evidence>
<dbReference type="SUPFAM" id="SSF51419">
    <property type="entry name" value="PLP-binding barrel"/>
    <property type="match status" value="1"/>
</dbReference>
<reference evidence="7" key="1">
    <citation type="journal article" date="2019" name="Int. J. Syst. Evol. Microbiol.">
        <title>The Global Catalogue of Microorganisms (GCM) 10K type strain sequencing project: providing services to taxonomists for standard genome sequencing and annotation.</title>
        <authorList>
            <consortium name="The Broad Institute Genomics Platform"/>
            <consortium name="The Broad Institute Genome Sequencing Center for Infectious Disease"/>
            <person name="Wu L."/>
            <person name="Ma J."/>
        </authorList>
    </citation>
    <scope>NUCLEOTIDE SEQUENCE [LARGE SCALE GENOMIC DNA]</scope>
    <source>
        <strain evidence="7">CGMCC 1.10759</strain>
    </source>
</reference>
<dbReference type="SUPFAM" id="SSF50621">
    <property type="entry name" value="Alanine racemase C-terminal domain-like"/>
    <property type="match status" value="1"/>
</dbReference>
<feature type="binding site" evidence="4">
    <location>
        <position position="129"/>
    </location>
    <ligand>
        <name>substrate</name>
    </ligand>
</feature>
<feature type="active site" description="Proton acceptor; specific for L-alanine" evidence="4">
    <location>
        <position position="252"/>
    </location>
</feature>
<dbReference type="HAMAP" id="MF_01201">
    <property type="entry name" value="Ala_racemase"/>
    <property type="match status" value="1"/>
</dbReference>
<feature type="modified residue" description="N6-(pyridoxal phosphate)lysine" evidence="4">
    <location>
        <position position="34"/>
    </location>
</feature>
<dbReference type="Gene3D" id="2.40.37.10">
    <property type="entry name" value="Lyase, Ornithine Decarboxylase, Chain A, domain 1"/>
    <property type="match status" value="1"/>
</dbReference>
<dbReference type="InterPro" id="IPR020622">
    <property type="entry name" value="Ala_racemase_pyridoxalP-BS"/>
</dbReference>
<keyword evidence="7" id="KW-1185">Reference proteome</keyword>
<dbReference type="Pfam" id="PF01168">
    <property type="entry name" value="Ala_racemase_N"/>
    <property type="match status" value="1"/>
</dbReference>
<dbReference type="Pfam" id="PF00842">
    <property type="entry name" value="Ala_racemase_C"/>
    <property type="match status" value="1"/>
</dbReference>
<dbReference type="PANTHER" id="PTHR30511">
    <property type="entry name" value="ALANINE RACEMASE"/>
    <property type="match status" value="1"/>
</dbReference>
<dbReference type="PANTHER" id="PTHR30511:SF0">
    <property type="entry name" value="ALANINE RACEMASE, CATABOLIC-RELATED"/>
    <property type="match status" value="1"/>
</dbReference>
<comment type="caution">
    <text evidence="6">The sequence shown here is derived from an EMBL/GenBank/DDBJ whole genome shotgun (WGS) entry which is preliminary data.</text>
</comment>
<dbReference type="InterPro" id="IPR009006">
    <property type="entry name" value="Ala_racemase/Decarboxylase_C"/>
</dbReference>
<comment type="function">
    <text evidence="4">Catalyzes the interconversion of L-alanine and D-alanine. May also act on other amino acids.</text>
</comment>
<dbReference type="PRINTS" id="PR00992">
    <property type="entry name" value="ALARACEMASE"/>
</dbReference>
<dbReference type="EMBL" id="JBHSDU010000015">
    <property type="protein sequence ID" value="MFC4314813.1"/>
    <property type="molecule type" value="Genomic_DNA"/>
</dbReference>
<feature type="active site" description="Proton acceptor; specific for D-alanine" evidence="4">
    <location>
        <position position="34"/>
    </location>
</feature>
<sequence>MSFPVATIDAAALRSNLAVVRRMAPRSRVIAVVKANGYGHGMIRVARALADADGLGVARLSDAAVLREAGVTQRILLLEGVFGVEQFELAANKHCEIVIHSAEQLDVLEQFAGSHRFTVWLKLNSGMNRLGFRVEDFAAAHARLQRCSAVSQIRVMTHLSASEERGHVTATQLKIFDDLVAPLGHERSVANSAAVIGWPEAHQDWVRPGLMLYGMSPMSNQTAAEFGLCPAMTLSTHLIAVQNIGVGEPVGYNGIWRAQRPSRIGIAAIGYGDGFPRGTRNGATVLVGGKEAPIAGRVSMDMISIDITDLPEAKAGDEVIVWGAGLPAERLAPYADTTCYELVCRVAQRVTLKDAAQR</sequence>
<evidence type="ECO:0000313" key="6">
    <source>
        <dbReference type="EMBL" id="MFC4314813.1"/>
    </source>
</evidence>
<keyword evidence="3 4" id="KW-0413">Isomerase</keyword>
<comment type="pathway">
    <text evidence="4">Amino-acid biosynthesis; D-alanine biosynthesis; D-alanine from L-alanine: step 1/1.</text>
</comment>
<organism evidence="6 7">
    <name type="scientific">Steroidobacter flavus</name>
    <dbReference type="NCBI Taxonomy" id="1842136"/>
    <lineage>
        <taxon>Bacteria</taxon>
        <taxon>Pseudomonadati</taxon>
        <taxon>Pseudomonadota</taxon>
        <taxon>Gammaproteobacteria</taxon>
        <taxon>Steroidobacterales</taxon>
        <taxon>Steroidobacteraceae</taxon>
        <taxon>Steroidobacter</taxon>
    </lineage>
</organism>
<gene>
    <name evidence="6" type="primary">alr</name>
    <name evidence="6" type="ORF">ACFPN2_37460</name>
</gene>
<name>A0ABV8T765_9GAMM</name>
<evidence type="ECO:0000256" key="3">
    <source>
        <dbReference type="ARBA" id="ARBA00023235"/>
    </source>
</evidence>
<proteinExistence type="inferred from homology"/>
<comment type="similarity">
    <text evidence="4">Belongs to the alanine racemase family.</text>
</comment>
<feature type="domain" description="Alanine racemase C-terminal" evidence="5">
    <location>
        <begin position="231"/>
        <end position="355"/>
    </location>
</feature>
<dbReference type="InterPro" id="IPR001608">
    <property type="entry name" value="Ala_racemase_N"/>
</dbReference>
<dbReference type="Gene3D" id="3.20.20.10">
    <property type="entry name" value="Alanine racemase"/>
    <property type="match status" value="1"/>
</dbReference>
<evidence type="ECO:0000313" key="7">
    <source>
        <dbReference type="Proteomes" id="UP001595904"/>
    </source>
</evidence>
<evidence type="ECO:0000256" key="2">
    <source>
        <dbReference type="ARBA" id="ARBA00022898"/>
    </source>
</evidence>
<dbReference type="InterPro" id="IPR000821">
    <property type="entry name" value="Ala_racemase"/>
</dbReference>
<evidence type="ECO:0000259" key="5">
    <source>
        <dbReference type="SMART" id="SM01005"/>
    </source>
</evidence>
<evidence type="ECO:0000256" key="4">
    <source>
        <dbReference type="HAMAP-Rule" id="MF_01201"/>
    </source>
</evidence>
<comment type="catalytic activity">
    <reaction evidence="4">
        <text>L-alanine = D-alanine</text>
        <dbReference type="Rhea" id="RHEA:20249"/>
        <dbReference type="ChEBI" id="CHEBI:57416"/>
        <dbReference type="ChEBI" id="CHEBI:57972"/>
        <dbReference type="EC" id="5.1.1.1"/>
    </reaction>
</comment>